<keyword evidence="3" id="KW-1185">Reference proteome</keyword>
<organism evidence="2 3">
    <name type="scientific">Champsocephalus esox</name>
    <name type="common">pike icefish</name>
    <dbReference type="NCBI Taxonomy" id="159716"/>
    <lineage>
        <taxon>Eukaryota</taxon>
        <taxon>Metazoa</taxon>
        <taxon>Chordata</taxon>
        <taxon>Craniata</taxon>
        <taxon>Vertebrata</taxon>
        <taxon>Euteleostomi</taxon>
        <taxon>Actinopterygii</taxon>
        <taxon>Neopterygii</taxon>
        <taxon>Teleostei</taxon>
        <taxon>Neoteleostei</taxon>
        <taxon>Acanthomorphata</taxon>
        <taxon>Eupercaria</taxon>
        <taxon>Perciformes</taxon>
        <taxon>Notothenioidei</taxon>
        <taxon>Channichthyidae</taxon>
        <taxon>Champsocephalus</taxon>
    </lineage>
</organism>
<name>A0AAN8GM86_9TELE</name>
<comment type="caution">
    <text evidence="2">The sequence shown here is derived from an EMBL/GenBank/DDBJ whole genome shotgun (WGS) entry which is preliminary data.</text>
</comment>
<feature type="compositionally biased region" description="Polar residues" evidence="1">
    <location>
        <begin position="48"/>
        <end position="69"/>
    </location>
</feature>
<dbReference type="EMBL" id="JAULUE010002061">
    <property type="protein sequence ID" value="KAK5883103.1"/>
    <property type="molecule type" value="Genomic_DNA"/>
</dbReference>
<dbReference type="Proteomes" id="UP001335648">
    <property type="component" value="Unassembled WGS sequence"/>
</dbReference>
<evidence type="ECO:0000313" key="3">
    <source>
        <dbReference type="Proteomes" id="UP001335648"/>
    </source>
</evidence>
<feature type="region of interest" description="Disordered" evidence="1">
    <location>
        <begin position="17"/>
        <end position="116"/>
    </location>
</feature>
<dbReference type="AlphaFoldDB" id="A0AAN8GM86"/>
<reference evidence="2 3" key="1">
    <citation type="journal article" date="2023" name="Mol. Biol. Evol.">
        <title>Genomics of Secondarily Temperate Adaptation in the Only Non-Antarctic Icefish.</title>
        <authorList>
            <person name="Rivera-Colon A.G."/>
            <person name="Rayamajhi N."/>
            <person name="Minhas B.F."/>
            <person name="Madrigal G."/>
            <person name="Bilyk K.T."/>
            <person name="Yoon V."/>
            <person name="Hune M."/>
            <person name="Gregory S."/>
            <person name="Cheng C.H.C."/>
            <person name="Catchen J.M."/>
        </authorList>
    </citation>
    <scope>NUCLEOTIDE SEQUENCE [LARGE SCALE GENOMIC DNA]</scope>
    <source>
        <strain evidence="2">JC2023a</strain>
    </source>
</reference>
<sequence length="116" mass="12038">MQNMQLPFSTCLAVNQSTDHSYSKGPESACTDPEPSWVQSAEADTEPGPSSVQSSNAEPGPSSVQSSDTVAEPGPSNVQSSDTVAEPGPSSVQSSCSEELAGDNKRMAKIFSSRLT</sequence>
<evidence type="ECO:0000256" key="1">
    <source>
        <dbReference type="SAM" id="MobiDB-lite"/>
    </source>
</evidence>
<evidence type="ECO:0000313" key="2">
    <source>
        <dbReference type="EMBL" id="KAK5883103.1"/>
    </source>
</evidence>
<accession>A0AAN8GM86</accession>
<proteinExistence type="predicted"/>
<gene>
    <name evidence="2" type="ORF">CesoFtcFv8_019469</name>
</gene>
<protein>
    <submittedName>
        <fullName evidence="2">Uncharacterized protein</fullName>
    </submittedName>
</protein>